<dbReference type="KEGG" id="nsl:BOX37_14030"/>
<sequence length="71" mass="7862">MFERQANVETATLYETTKSRHQPSGDDDVSECISVTVGQNVRRRGADERAVPVSGWHEVDDPGSSITGWKD</sequence>
<feature type="region of interest" description="Disordered" evidence="1">
    <location>
        <begin position="43"/>
        <end position="71"/>
    </location>
</feature>
<evidence type="ECO:0000313" key="3">
    <source>
        <dbReference type="Proteomes" id="UP000183810"/>
    </source>
</evidence>
<dbReference type="Proteomes" id="UP000183810">
    <property type="component" value="Chromosome"/>
</dbReference>
<proteinExistence type="predicted"/>
<feature type="region of interest" description="Disordered" evidence="1">
    <location>
        <begin position="1"/>
        <end position="30"/>
    </location>
</feature>
<accession>A0A1J0VS84</accession>
<evidence type="ECO:0000313" key="2">
    <source>
        <dbReference type="EMBL" id="APE34881.1"/>
    </source>
</evidence>
<name>A0A1J0VS84_9NOCA</name>
<keyword evidence="3" id="KW-1185">Reference proteome</keyword>
<gene>
    <name evidence="2" type="ORF">BOX37_14030</name>
</gene>
<reference evidence="2" key="1">
    <citation type="submission" date="2016-11" db="EMBL/GenBank/DDBJ databases">
        <authorList>
            <person name="Jaros S."/>
            <person name="Januszkiewicz K."/>
            <person name="Wedrychowicz H."/>
        </authorList>
    </citation>
    <scope>NUCLEOTIDE SEQUENCE [LARGE SCALE GENOMIC DNA]</scope>
    <source>
        <strain evidence="2">Y48</strain>
    </source>
</reference>
<dbReference type="AlphaFoldDB" id="A0A1J0VS84"/>
<protein>
    <submittedName>
        <fullName evidence="2">Uncharacterized protein</fullName>
    </submittedName>
</protein>
<organism evidence="2 3">
    <name type="scientific">Nocardia mangyaensis</name>
    <dbReference type="NCBI Taxonomy" id="2213200"/>
    <lineage>
        <taxon>Bacteria</taxon>
        <taxon>Bacillati</taxon>
        <taxon>Actinomycetota</taxon>
        <taxon>Actinomycetes</taxon>
        <taxon>Mycobacteriales</taxon>
        <taxon>Nocardiaceae</taxon>
        <taxon>Nocardia</taxon>
    </lineage>
</organism>
<evidence type="ECO:0000256" key="1">
    <source>
        <dbReference type="SAM" id="MobiDB-lite"/>
    </source>
</evidence>
<dbReference type="RefSeq" id="WP_071928064.1">
    <property type="nucleotide sequence ID" value="NZ_CP018082.1"/>
</dbReference>
<feature type="compositionally biased region" description="Polar residues" evidence="1">
    <location>
        <begin position="7"/>
        <end position="16"/>
    </location>
</feature>
<dbReference type="EMBL" id="CP018082">
    <property type="protein sequence ID" value="APE34881.1"/>
    <property type="molecule type" value="Genomic_DNA"/>
</dbReference>